<dbReference type="Proteomes" id="UP001151760">
    <property type="component" value="Unassembled WGS sequence"/>
</dbReference>
<reference evidence="2" key="1">
    <citation type="journal article" date="2022" name="Int. J. Mol. Sci.">
        <title>Draft Genome of Tanacetum Coccineum: Genomic Comparison of Closely Related Tanacetum-Family Plants.</title>
        <authorList>
            <person name="Yamashiro T."/>
            <person name="Shiraishi A."/>
            <person name="Nakayama K."/>
            <person name="Satake H."/>
        </authorList>
    </citation>
    <scope>NUCLEOTIDE SEQUENCE</scope>
</reference>
<evidence type="ECO:0000256" key="1">
    <source>
        <dbReference type="SAM" id="MobiDB-lite"/>
    </source>
</evidence>
<reference evidence="2" key="2">
    <citation type="submission" date="2022-01" db="EMBL/GenBank/DDBJ databases">
        <authorList>
            <person name="Yamashiro T."/>
            <person name="Shiraishi A."/>
            <person name="Satake H."/>
            <person name="Nakayama K."/>
        </authorList>
    </citation>
    <scope>NUCLEOTIDE SEQUENCE</scope>
</reference>
<feature type="region of interest" description="Disordered" evidence="1">
    <location>
        <begin position="67"/>
        <end position="106"/>
    </location>
</feature>
<protein>
    <submittedName>
        <fullName evidence="2">Uncharacterized protein</fullName>
    </submittedName>
</protein>
<proteinExistence type="predicted"/>
<sequence length="106" mass="11779">MAPAGETNLVSCFLRCKRNLGKTMSPPLDNEDLQQIDQDDMEELDIRWQVAMLTIRVKGHFVKECKSGRNQGKRSYGDNGRRNATKNKPSSQALVAQDGLGRLCGA</sequence>
<evidence type="ECO:0000313" key="2">
    <source>
        <dbReference type="EMBL" id="GJT57131.1"/>
    </source>
</evidence>
<keyword evidence="3" id="KW-1185">Reference proteome</keyword>
<organism evidence="2 3">
    <name type="scientific">Tanacetum coccineum</name>
    <dbReference type="NCBI Taxonomy" id="301880"/>
    <lineage>
        <taxon>Eukaryota</taxon>
        <taxon>Viridiplantae</taxon>
        <taxon>Streptophyta</taxon>
        <taxon>Embryophyta</taxon>
        <taxon>Tracheophyta</taxon>
        <taxon>Spermatophyta</taxon>
        <taxon>Magnoliopsida</taxon>
        <taxon>eudicotyledons</taxon>
        <taxon>Gunneridae</taxon>
        <taxon>Pentapetalae</taxon>
        <taxon>asterids</taxon>
        <taxon>campanulids</taxon>
        <taxon>Asterales</taxon>
        <taxon>Asteraceae</taxon>
        <taxon>Asteroideae</taxon>
        <taxon>Anthemideae</taxon>
        <taxon>Anthemidinae</taxon>
        <taxon>Tanacetum</taxon>
    </lineage>
</organism>
<dbReference type="EMBL" id="BQNB010016905">
    <property type="protein sequence ID" value="GJT57131.1"/>
    <property type="molecule type" value="Genomic_DNA"/>
</dbReference>
<accession>A0ABQ5F1C5</accession>
<name>A0ABQ5F1C5_9ASTR</name>
<gene>
    <name evidence="2" type="ORF">Tco_0992185</name>
</gene>
<comment type="caution">
    <text evidence="2">The sequence shown here is derived from an EMBL/GenBank/DDBJ whole genome shotgun (WGS) entry which is preliminary data.</text>
</comment>
<evidence type="ECO:0000313" key="3">
    <source>
        <dbReference type="Proteomes" id="UP001151760"/>
    </source>
</evidence>